<dbReference type="AlphaFoldDB" id="A0A9N9K299"/>
<dbReference type="OrthoDB" id="2405588at2759"/>
<proteinExistence type="predicted"/>
<protein>
    <submittedName>
        <fullName evidence="1">21437_t:CDS:1</fullName>
    </submittedName>
</protein>
<dbReference type="Proteomes" id="UP000789405">
    <property type="component" value="Unassembled WGS sequence"/>
</dbReference>
<reference evidence="1" key="1">
    <citation type="submission" date="2021-06" db="EMBL/GenBank/DDBJ databases">
        <authorList>
            <person name="Kallberg Y."/>
            <person name="Tangrot J."/>
            <person name="Rosling A."/>
        </authorList>
    </citation>
    <scope>NUCLEOTIDE SEQUENCE</scope>
    <source>
        <strain evidence="1">MA453B</strain>
    </source>
</reference>
<comment type="caution">
    <text evidence="1">The sequence shown here is derived from an EMBL/GenBank/DDBJ whole genome shotgun (WGS) entry which is preliminary data.</text>
</comment>
<sequence length="381" mass="41961">MQRYIVASRINVAPGAGQVAGREEAFGLVISCLAGPVLNWYNTHIKGKNWRCNNLSDNLGVATLTAIRAIGAGNSSNQIGGLNTVGEFRNKAGAEIGRIGAGVATVKHLKQMAVFGQLMQEDMGVDEFSTRIKKVGKLAGMTPEQQREQFIRSLNPMNQYNIRMIAKFEDTQENITRALAEAEKFTLSQRNAPSSFSAFLAANPYIDTNKSGMTKTEIVDLIKTAMAFLESQMAQQNADLQSTIKSFQETMSRATKTLDNNKKSSKKRAEDTAINRFLSDLLRKNQGKHSADEYDHDPIEDISDSLAELTLNSVIKTAIRHPIKANILNQASLIQEKIESPSNTSLITEVVSLDLDKEEDLDSSMEIDFVKKKEPKTSVAT</sequence>
<dbReference type="EMBL" id="CAJVPY010038972">
    <property type="protein sequence ID" value="CAG8804431.1"/>
    <property type="molecule type" value="Genomic_DNA"/>
</dbReference>
<gene>
    <name evidence="1" type="ORF">DERYTH_LOCUS24100</name>
</gene>
<organism evidence="1 2">
    <name type="scientific">Dentiscutata erythropus</name>
    <dbReference type="NCBI Taxonomy" id="1348616"/>
    <lineage>
        <taxon>Eukaryota</taxon>
        <taxon>Fungi</taxon>
        <taxon>Fungi incertae sedis</taxon>
        <taxon>Mucoromycota</taxon>
        <taxon>Glomeromycotina</taxon>
        <taxon>Glomeromycetes</taxon>
        <taxon>Diversisporales</taxon>
        <taxon>Gigasporaceae</taxon>
        <taxon>Dentiscutata</taxon>
    </lineage>
</organism>
<evidence type="ECO:0000313" key="2">
    <source>
        <dbReference type="Proteomes" id="UP000789405"/>
    </source>
</evidence>
<keyword evidence="2" id="KW-1185">Reference proteome</keyword>
<name>A0A9N9K299_9GLOM</name>
<feature type="non-terminal residue" evidence="1">
    <location>
        <position position="1"/>
    </location>
</feature>
<accession>A0A9N9K299</accession>
<evidence type="ECO:0000313" key="1">
    <source>
        <dbReference type="EMBL" id="CAG8804431.1"/>
    </source>
</evidence>